<dbReference type="EMBL" id="JAEPRD010000123">
    <property type="protein sequence ID" value="KAG2197716.1"/>
    <property type="molecule type" value="Genomic_DNA"/>
</dbReference>
<feature type="coiled-coil region" evidence="1">
    <location>
        <begin position="54"/>
        <end position="81"/>
    </location>
</feature>
<feature type="non-terminal residue" evidence="2">
    <location>
        <position position="1"/>
    </location>
</feature>
<dbReference type="AlphaFoldDB" id="A0A8H7QU81"/>
<evidence type="ECO:0000313" key="2">
    <source>
        <dbReference type="EMBL" id="KAG2197716.1"/>
    </source>
</evidence>
<protein>
    <submittedName>
        <fullName evidence="2">Uncharacterized protein</fullName>
    </submittedName>
</protein>
<dbReference type="Proteomes" id="UP000603453">
    <property type="component" value="Unassembled WGS sequence"/>
</dbReference>
<gene>
    <name evidence="2" type="ORF">INT47_007950</name>
</gene>
<keyword evidence="3" id="KW-1185">Reference proteome</keyword>
<name>A0A8H7QU81_9FUNG</name>
<reference evidence="2" key="1">
    <citation type="submission" date="2020-12" db="EMBL/GenBank/DDBJ databases">
        <title>Metabolic potential, ecology and presence of endohyphal bacteria is reflected in genomic diversity of Mucoromycotina.</title>
        <authorList>
            <person name="Muszewska A."/>
            <person name="Okrasinska A."/>
            <person name="Steczkiewicz K."/>
            <person name="Drgas O."/>
            <person name="Orlowska M."/>
            <person name="Perlinska-Lenart U."/>
            <person name="Aleksandrzak-Piekarczyk T."/>
            <person name="Szatraj K."/>
            <person name="Zielenkiewicz U."/>
            <person name="Pilsyk S."/>
            <person name="Malc E."/>
            <person name="Mieczkowski P."/>
            <person name="Kruszewska J.S."/>
            <person name="Biernat P."/>
            <person name="Pawlowska J."/>
        </authorList>
    </citation>
    <scope>NUCLEOTIDE SEQUENCE</scope>
    <source>
        <strain evidence="2">WA0000017839</strain>
    </source>
</reference>
<keyword evidence="1" id="KW-0175">Coiled coil</keyword>
<dbReference type="OrthoDB" id="5976950at2759"/>
<organism evidence="2 3">
    <name type="scientific">Mucor saturninus</name>
    <dbReference type="NCBI Taxonomy" id="64648"/>
    <lineage>
        <taxon>Eukaryota</taxon>
        <taxon>Fungi</taxon>
        <taxon>Fungi incertae sedis</taxon>
        <taxon>Mucoromycota</taxon>
        <taxon>Mucoromycotina</taxon>
        <taxon>Mucoromycetes</taxon>
        <taxon>Mucorales</taxon>
        <taxon>Mucorineae</taxon>
        <taxon>Mucoraceae</taxon>
        <taxon>Mucor</taxon>
    </lineage>
</organism>
<accession>A0A8H7QU81</accession>
<sequence>MSDSSTQDLDGLDFSERTTKDRFNERLLEAQENNADNEIIGRIDFNDFYTSDGSEQLQKKFETLQAQVARMEAQVIDMENKLTIRKERRKLEASLTNMSPEERADHVIRQAEIQEDTPDLDIIFEYMLLLGSTSPNDTNDLSTTDFIKPHADIRKAAFESELVLKQKQFSNLQFTKADNILESNPDDEGETRHCALQGTSFGNNFSITFDVNEPSMVMSNVAINVGFEMQLEIGIVLEKLVLGHYGLLKKDREVVFEKLVKRFSDTDVHVEVLSPSRLKFEASVKTYLILDCRTIVVNTDRHRLDANAASHIQPDISLDAFNVPTDDDESFQLMSKLNAVFLDIVKRQGLYTAAETIV</sequence>
<comment type="caution">
    <text evidence="2">The sequence shown here is derived from an EMBL/GenBank/DDBJ whole genome shotgun (WGS) entry which is preliminary data.</text>
</comment>
<evidence type="ECO:0000256" key="1">
    <source>
        <dbReference type="SAM" id="Coils"/>
    </source>
</evidence>
<proteinExistence type="predicted"/>
<evidence type="ECO:0000313" key="3">
    <source>
        <dbReference type="Proteomes" id="UP000603453"/>
    </source>
</evidence>